<keyword evidence="2" id="KW-1185">Reference proteome</keyword>
<dbReference type="EMBL" id="KK914209">
    <property type="protein sequence ID" value="KDP46740.1"/>
    <property type="molecule type" value="Genomic_DNA"/>
</dbReference>
<proteinExistence type="predicted"/>
<dbReference type="Proteomes" id="UP000027138">
    <property type="component" value="Unassembled WGS sequence"/>
</dbReference>
<protein>
    <submittedName>
        <fullName evidence="1">Uncharacterized protein</fullName>
    </submittedName>
</protein>
<evidence type="ECO:0000313" key="1">
    <source>
        <dbReference type="EMBL" id="KDP46740.1"/>
    </source>
</evidence>
<reference evidence="1 2" key="1">
    <citation type="journal article" date="2014" name="PLoS ONE">
        <title>Global Analysis of Gene Expression Profiles in Physic Nut (Jatropha curcas L.) Seedlings Exposed to Salt Stress.</title>
        <authorList>
            <person name="Zhang L."/>
            <person name="Zhang C."/>
            <person name="Wu P."/>
            <person name="Chen Y."/>
            <person name="Li M."/>
            <person name="Jiang H."/>
            <person name="Wu G."/>
        </authorList>
    </citation>
    <scope>NUCLEOTIDE SEQUENCE [LARGE SCALE GENOMIC DNA]</scope>
    <source>
        <strain evidence="2">cv. GZQX0401</strain>
        <tissue evidence="1">Young leaves</tissue>
    </source>
</reference>
<dbReference type="AlphaFoldDB" id="A0A067LPF0"/>
<name>A0A067LPF0_JATCU</name>
<accession>A0A067LPF0</accession>
<organism evidence="1 2">
    <name type="scientific">Jatropha curcas</name>
    <name type="common">Barbados nut</name>
    <dbReference type="NCBI Taxonomy" id="180498"/>
    <lineage>
        <taxon>Eukaryota</taxon>
        <taxon>Viridiplantae</taxon>
        <taxon>Streptophyta</taxon>
        <taxon>Embryophyta</taxon>
        <taxon>Tracheophyta</taxon>
        <taxon>Spermatophyta</taxon>
        <taxon>Magnoliopsida</taxon>
        <taxon>eudicotyledons</taxon>
        <taxon>Gunneridae</taxon>
        <taxon>Pentapetalae</taxon>
        <taxon>rosids</taxon>
        <taxon>fabids</taxon>
        <taxon>Malpighiales</taxon>
        <taxon>Euphorbiaceae</taxon>
        <taxon>Crotonoideae</taxon>
        <taxon>Jatropheae</taxon>
        <taxon>Jatropha</taxon>
    </lineage>
</organism>
<evidence type="ECO:0000313" key="2">
    <source>
        <dbReference type="Proteomes" id="UP000027138"/>
    </source>
</evidence>
<sequence length="102" mass="11864">MVSELPFKKKKKRNFSKLLWREAIATLGSLSRVSILSPPRPQDILQPLISASPESGCQIPSEWPPPVTPFFLLWFTRWCMSNGLFHIISSLRRWLEERRATQ</sequence>
<gene>
    <name evidence="1" type="ORF">JCGZ_06528</name>
</gene>